<dbReference type="OrthoDB" id="4045at2"/>
<keyword evidence="11" id="KW-0969">Cilium</keyword>
<reference evidence="11 12" key="1">
    <citation type="submission" date="2018-05" db="EMBL/GenBank/DDBJ databases">
        <title>Vibrio limimaris sp. nov., isolated from marine sediment.</title>
        <authorList>
            <person name="Li C.-M."/>
        </authorList>
    </citation>
    <scope>NUCLEOTIDE SEQUENCE [LARGE SCALE GENOMIC DNA]</scope>
    <source>
        <strain evidence="11 12">E4404</strain>
    </source>
</reference>
<keyword evidence="3 8" id="KW-0812">Transmembrane</keyword>
<feature type="domain" description="MotA/TolQ/ExbB proton channel" evidence="10">
    <location>
        <begin position="309"/>
        <end position="425"/>
    </location>
</feature>
<keyword evidence="4 8" id="KW-1133">Transmembrane helix</keyword>
<dbReference type="Pfam" id="PF01618">
    <property type="entry name" value="MotA_ExbB"/>
    <property type="match status" value="1"/>
</dbReference>
<feature type="chain" id="PRO_5015743330" evidence="9">
    <location>
        <begin position="24"/>
        <end position="444"/>
    </location>
</feature>
<dbReference type="EMBL" id="QFWT01000002">
    <property type="protein sequence ID" value="PWI34361.1"/>
    <property type="molecule type" value="Genomic_DNA"/>
</dbReference>
<feature type="coiled-coil region" evidence="7">
    <location>
        <begin position="53"/>
        <end position="87"/>
    </location>
</feature>
<dbReference type="RefSeq" id="WP_109318698.1">
    <property type="nucleotide sequence ID" value="NZ_QFWT01000002.1"/>
</dbReference>
<feature type="transmembrane region" description="Helical" evidence="8">
    <location>
        <begin position="388"/>
        <end position="409"/>
    </location>
</feature>
<comment type="caution">
    <text evidence="11">The sequence shown here is derived from an EMBL/GenBank/DDBJ whole genome shotgun (WGS) entry which is preliminary data.</text>
</comment>
<evidence type="ECO:0000259" key="10">
    <source>
        <dbReference type="Pfam" id="PF01618"/>
    </source>
</evidence>
<dbReference type="PIRSF" id="PIRSF037714">
    <property type="entry name" value="TolR"/>
    <property type="match status" value="1"/>
</dbReference>
<keyword evidence="5 8" id="KW-0472">Membrane</keyword>
<evidence type="ECO:0000313" key="11">
    <source>
        <dbReference type="EMBL" id="PWI34361.1"/>
    </source>
</evidence>
<proteinExistence type="inferred from homology"/>
<comment type="subcellular location">
    <subcellularLocation>
        <location evidence="1">Cell membrane</location>
        <topology evidence="1">Multi-pass membrane protein</topology>
    </subcellularLocation>
    <subcellularLocation>
        <location evidence="6">Membrane</location>
        <topology evidence="6">Multi-pass membrane protein</topology>
    </subcellularLocation>
</comment>
<dbReference type="PANTHER" id="PTHR30625">
    <property type="entry name" value="PROTEIN TOLQ"/>
    <property type="match status" value="1"/>
</dbReference>
<evidence type="ECO:0000256" key="1">
    <source>
        <dbReference type="ARBA" id="ARBA00004651"/>
    </source>
</evidence>
<evidence type="ECO:0000256" key="8">
    <source>
        <dbReference type="SAM" id="Phobius"/>
    </source>
</evidence>
<keyword evidence="9" id="KW-0732">Signal</keyword>
<feature type="transmembrane region" description="Helical" evidence="8">
    <location>
        <begin position="347"/>
        <end position="368"/>
    </location>
</feature>
<protein>
    <submittedName>
        <fullName evidence="11">Flagellar motor protein MotA</fullName>
    </submittedName>
</protein>
<evidence type="ECO:0000256" key="6">
    <source>
        <dbReference type="RuleBase" id="RU004057"/>
    </source>
</evidence>
<dbReference type="InterPro" id="IPR017270">
    <property type="entry name" value="MotA/TolQ/ExbB-rel"/>
</dbReference>
<keyword evidence="6" id="KW-0813">Transport</keyword>
<dbReference type="AlphaFoldDB" id="A0A2U3BC37"/>
<dbReference type="GO" id="GO:0005886">
    <property type="term" value="C:plasma membrane"/>
    <property type="evidence" value="ECO:0007669"/>
    <property type="project" value="UniProtKB-SubCell"/>
</dbReference>
<evidence type="ECO:0000256" key="4">
    <source>
        <dbReference type="ARBA" id="ARBA00022989"/>
    </source>
</evidence>
<sequence>MNKLTSLLCLTLVAVMCASSVSAADKLLDSTKAAYKEQRQKDRLREADFHQTEVKLQAQKKALQKQIAALQAESDRLSDTFSQNEERLAEKEKALYLATGSLGELFGVVRQVAKELQVEMKQSVASIGQEQQIALIDDIVAAKTLPSALQLHGLWTVLSEQIKDSGHAETVTVNYVGGDGVHTDVTAKRLGSLGLLGDNGYLKWDGVTQTASDYRRQPEQAPTRSSVLTENLQPFAIDASRGTLLEQLGNKPGLSERFAQGGAVGKVIAGLLLLGLLIGAVRGVSLLRTQALIRVQLKKPQQPGNNPLGRVLKVYQEDKALNVEALELRLLESVVDEQQLLEKGLSLIKLFAALAPMLGLLGTVTGMIETFQTITQFGNADPRVMAGGISMALVTTVLGLIAAMPLLLLHNILSSQASNISVVIEKQGIGLVAERAEQQAKAAA</sequence>
<feature type="transmembrane region" description="Helical" evidence="8">
    <location>
        <begin position="267"/>
        <end position="287"/>
    </location>
</feature>
<name>A0A2U3BC37_9VIBR</name>
<evidence type="ECO:0000256" key="5">
    <source>
        <dbReference type="ARBA" id="ARBA00023136"/>
    </source>
</evidence>
<keyword evidence="11" id="KW-0966">Cell projection</keyword>
<keyword evidence="11" id="KW-0282">Flagellum</keyword>
<keyword evidence="7" id="KW-0175">Coiled coil</keyword>
<dbReference type="Proteomes" id="UP000245362">
    <property type="component" value="Unassembled WGS sequence"/>
</dbReference>
<evidence type="ECO:0000256" key="3">
    <source>
        <dbReference type="ARBA" id="ARBA00022692"/>
    </source>
</evidence>
<evidence type="ECO:0000256" key="9">
    <source>
        <dbReference type="SAM" id="SignalP"/>
    </source>
</evidence>
<comment type="similarity">
    <text evidence="6">Belongs to the exbB/tolQ family.</text>
</comment>
<keyword evidence="6" id="KW-0653">Protein transport</keyword>
<evidence type="ECO:0000313" key="12">
    <source>
        <dbReference type="Proteomes" id="UP000245362"/>
    </source>
</evidence>
<dbReference type="GO" id="GO:0017038">
    <property type="term" value="P:protein import"/>
    <property type="evidence" value="ECO:0007669"/>
    <property type="project" value="TreeGrafter"/>
</dbReference>
<evidence type="ECO:0000256" key="7">
    <source>
        <dbReference type="SAM" id="Coils"/>
    </source>
</evidence>
<dbReference type="InterPro" id="IPR050790">
    <property type="entry name" value="ExbB/TolQ_transport"/>
</dbReference>
<keyword evidence="12" id="KW-1185">Reference proteome</keyword>
<gene>
    <name evidence="11" type="ORF">DI392_04415</name>
</gene>
<feature type="signal peptide" evidence="9">
    <location>
        <begin position="1"/>
        <end position="23"/>
    </location>
</feature>
<organism evidence="11 12">
    <name type="scientific">Vibrio albus</name>
    <dbReference type="NCBI Taxonomy" id="2200953"/>
    <lineage>
        <taxon>Bacteria</taxon>
        <taxon>Pseudomonadati</taxon>
        <taxon>Pseudomonadota</taxon>
        <taxon>Gammaproteobacteria</taxon>
        <taxon>Vibrionales</taxon>
        <taxon>Vibrionaceae</taxon>
        <taxon>Vibrio</taxon>
    </lineage>
</organism>
<keyword evidence="2" id="KW-1003">Cell membrane</keyword>
<dbReference type="InterPro" id="IPR002898">
    <property type="entry name" value="MotA_ExbB_proton_chnl"/>
</dbReference>
<dbReference type="PANTHER" id="PTHR30625:SF11">
    <property type="entry name" value="MOTA_TOLQ_EXBB PROTON CHANNEL DOMAIN-CONTAINING PROTEIN"/>
    <property type="match status" value="1"/>
</dbReference>
<accession>A0A2U3BC37</accession>
<evidence type="ECO:0000256" key="2">
    <source>
        <dbReference type="ARBA" id="ARBA00022475"/>
    </source>
</evidence>